<dbReference type="SUPFAM" id="SSF52540">
    <property type="entry name" value="P-loop containing nucleoside triphosphate hydrolases"/>
    <property type="match status" value="2"/>
</dbReference>
<dbReference type="Gene3D" id="3.40.50.300">
    <property type="entry name" value="P-loop containing nucleotide triphosphate hydrolases"/>
    <property type="match status" value="2"/>
</dbReference>
<dbReference type="CDD" id="cd03244">
    <property type="entry name" value="ABCC_MRP_domain2"/>
    <property type="match status" value="1"/>
</dbReference>
<evidence type="ECO:0000256" key="6">
    <source>
        <dbReference type="ARBA" id="ARBA00022741"/>
    </source>
</evidence>
<protein>
    <submittedName>
        <fullName evidence="14">Uncharacterized protein</fullName>
    </submittedName>
</protein>
<organism evidence="14 15">
    <name type="scientific">Protea cynaroides</name>
    <dbReference type="NCBI Taxonomy" id="273540"/>
    <lineage>
        <taxon>Eukaryota</taxon>
        <taxon>Viridiplantae</taxon>
        <taxon>Streptophyta</taxon>
        <taxon>Embryophyta</taxon>
        <taxon>Tracheophyta</taxon>
        <taxon>Spermatophyta</taxon>
        <taxon>Magnoliopsida</taxon>
        <taxon>Proteales</taxon>
        <taxon>Proteaceae</taxon>
        <taxon>Protea</taxon>
    </lineage>
</organism>
<feature type="transmembrane region" description="Helical" evidence="11">
    <location>
        <begin position="309"/>
        <end position="327"/>
    </location>
</feature>
<feature type="domain" description="ABC transporter" evidence="12">
    <location>
        <begin position="624"/>
        <end position="847"/>
    </location>
</feature>
<feature type="transmembrane region" description="Helical" evidence="11">
    <location>
        <begin position="136"/>
        <end position="158"/>
    </location>
</feature>
<evidence type="ECO:0000256" key="4">
    <source>
        <dbReference type="ARBA" id="ARBA00022692"/>
    </source>
</evidence>
<dbReference type="FunFam" id="3.40.50.300:FF:000508">
    <property type="entry name" value="ABC transporter C family member 5"/>
    <property type="match status" value="1"/>
</dbReference>
<dbReference type="CDD" id="cd03250">
    <property type="entry name" value="ABCC_MRP_domain1"/>
    <property type="match status" value="1"/>
</dbReference>
<keyword evidence="10 11" id="KW-0472">Membrane</keyword>
<dbReference type="InterPro" id="IPR044726">
    <property type="entry name" value="ABCC_6TM_D2"/>
</dbReference>
<dbReference type="InterPro" id="IPR044746">
    <property type="entry name" value="ABCC_6TM_D1"/>
</dbReference>
<evidence type="ECO:0000256" key="1">
    <source>
        <dbReference type="ARBA" id="ARBA00004141"/>
    </source>
</evidence>
<dbReference type="InterPro" id="IPR027417">
    <property type="entry name" value="P-loop_NTPase"/>
</dbReference>
<keyword evidence="7" id="KW-0067">ATP-binding</keyword>
<evidence type="ECO:0000313" key="14">
    <source>
        <dbReference type="EMBL" id="KAJ4976248.1"/>
    </source>
</evidence>
<name>A0A9Q0KSX8_9MAGN</name>
<proteinExistence type="inferred from homology"/>
<reference evidence="14" key="1">
    <citation type="journal article" date="2023" name="Plant J.">
        <title>The genome of the king protea, Protea cynaroides.</title>
        <authorList>
            <person name="Chang J."/>
            <person name="Duong T.A."/>
            <person name="Schoeman C."/>
            <person name="Ma X."/>
            <person name="Roodt D."/>
            <person name="Barker N."/>
            <person name="Li Z."/>
            <person name="Van de Peer Y."/>
            <person name="Mizrachi E."/>
        </authorList>
    </citation>
    <scope>NUCLEOTIDE SEQUENCE</scope>
    <source>
        <tissue evidence="14">Young leaves</tissue>
    </source>
</reference>
<dbReference type="PROSITE" id="PS50929">
    <property type="entry name" value="ABC_TM1F"/>
    <property type="match status" value="2"/>
</dbReference>
<dbReference type="InterPro" id="IPR003439">
    <property type="entry name" value="ABC_transporter-like_ATP-bd"/>
</dbReference>
<sequence length="1494" mass="167667">MFFLPFSTLMSSATVLFLKPIFLHGVFASSHLVLLLVLSFHWAYKRLTTLKHELSIQGLKQTPFLYYRSVLFACLGLFFFNLLFSVINYFFWYRIGWSNESLVTQLDFVLRTLAWFAISSYLHFEFHLNELRLPILLRIWWGFYFLVSCSCLVIDAVSYRKHSILPVQCWVSDVVSVFAGFFFCYAGFFGKERGDTRLREPLLNSRKDRANGHLDGPSKSIDGNNLTPYSTANFFSILTFSWLGPLLAVGNKKIIDLENIPQLATSDTVNKVFPIFRSNLESDGGSAGCDQITRVKLVKALILSAWREITLTGVLAFLYTLATYVGPYFIDSLVQYLNSPHQPKNKGYMLVSTFFLAKLVECLSQRHWSFKLQQAGIRARAGLVAMIYRKGLKLSNESRQGHTSGEIINLMSVDAERIAGFSWYMHELWMVPVQVTLALVILYKSLGLASIAAFVATVIVMLANIPFGRLQEKFEGKLMDSQDQRMKATSEILRNIRILKLQGWELKFLAKIAEFRKVETSWLKKYVYTEAMVIFVFWGAPTFVSVVTFGACIFMGVPLESGKILAALATFRILQEPIWNLPDTISMIAKTKVSLDRIASFLCLDDLKPDVVQKLPIGSSKIAIEIINGNFSWDPHSSILTLKDLNFEVYHGMRVAVCGPVGSGKSSLLSCILGEMKKESGIINLCGTKAYVAQSPWIQSGKIVDNILFGKVMDIERYEKVLEACSLKRDLEILSFGDQTIIGERGINLSGGQKQRIQIARALYQDAEIYLFDDPFSAVDAHTGTHLFKECLLGHLSSKTVFYVTHQVEFLPSADLILVMREGRITQTGKYEEIISSGTDFMELVGAHKKALAALNSTNCGISSENLVTCEDGGNAGYSDKAFEKEEKKMELINAKTENVVQLEGQLVQEEERGQGKVGISVYWKYITMAYKGALVPLILLAQIFFLLLQIASNYWMAWATPISKDLKPHVRGSMLIFVYVILAIGSSLCVLSRSMLTVTAGYKTATQLFNKMHLCIFRAPMSFFDSTPSGRILNRASTDQSAIDTDIPNQIGVFSFSVIQLLGVIAVMSQIGWQVFIVFVPVIAICIWYQQYYIPTARELARLGGVCKAPVIQNFAESISGSTTIRSFDQEPRFMEMNLKLIDSYSRPKFHSAAAKEWLCFRLDMLSSITFALFLFFLISVLKGVIDPGLAGLAVTYGLNLNMLQVWVIWNICNLENNIISVERILQYTCIPSEPPLEIKVNRPDCDWPSHGKVDIVNLQVHYAPHMPFVLRGLTCTFPGGLKTGIVGRTGSGKSTLIQALFRIVEPAAGHIVIDGVNVSKIGLHDLRSRLSIIPQDPTMFEGTVRNNLDPLEEYTDEQIWEAIDRCQLGKEVRKKEGKLDSAVTENGENWSMGQRQLVCLGRVLLKRSKVLVLDEATASVDTATDNLIQHTLRQHFSESTVITIAHRITSVLDSDMVLLLDHGLIIEYDSPTKLLENKSSSFAKLVAEYTQR</sequence>
<feature type="transmembrane region" description="Helical" evidence="11">
    <location>
        <begin position="977"/>
        <end position="997"/>
    </location>
</feature>
<keyword evidence="6" id="KW-0547">Nucleotide-binding</keyword>
<dbReference type="GO" id="GO:0140359">
    <property type="term" value="F:ABC-type transporter activity"/>
    <property type="evidence" value="ECO:0007669"/>
    <property type="project" value="InterPro"/>
</dbReference>
<feature type="domain" description="ABC transmembrane type-1" evidence="13">
    <location>
        <begin position="938"/>
        <end position="1218"/>
    </location>
</feature>
<evidence type="ECO:0000259" key="12">
    <source>
        <dbReference type="PROSITE" id="PS50893"/>
    </source>
</evidence>
<evidence type="ECO:0000313" key="15">
    <source>
        <dbReference type="Proteomes" id="UP001141806"/>
    </source>
</evidence>
<feature type="transmembrane region" description="Helical" evidence="11">
    <location>
        <begin position="935"/>
        <end position="956"/>
    </location>
</feature>
<keyword evidence="15" id="KW-1185">Reference proteome</keyword>
<dbReference type="GO" id="GO:0016020">
    <property type="term" value="C:membrane"/>
    <property type="evidence" value="ECO:0007669"/>
    <property type="project" value="UniProtKB-SubCell"/>
</dbReference>
<dbReference type="GO" id="GO:0005524">
    <property type="term" value="F:ATP binding"/>
    <property type="evidence" value="ECO:0007669"/>
    <property type="project" value="UniProtKB-KW"/>
</dbReference>
<feature type="transmembrane region" description="Helical" evidence="11">
    <location>
        <begin position="103"/>
        <end position="124"/>
    </location>
</feature>
<evidence type="ECO:0000256" key="2">
    <source>
        <dbReference type="ARBA" id="ARBA00009726"/>
    </source>
</evidence>
<feature type="transmembrane region" description="Helical" evidence="11">
    <location>
        <begin position="531"/>
        <end position="557"/>
    </location>
</feature>
<dbReference type="SUPFAM" id="SSF90123">
    <property type="entry name" value="ABC transporter transmembrane region"/>
    <property type="match status" value="2"/>
</dbReference>
<dbReference type="FunFam" id="3.40.50.300:FF:000169">
    <property type="entry name" value="ABC transporter C family member 3"/>
    <property type="match status" value="1"/>
</dbReference>
<feature type="domain" description="ABC transmembrane type-1" evidence="13">
    <location>
        <begin position="311"/>
        <end position="590"/>
    </location>
</feature>
<evidence type="ECO:0000259" key="13">
    <source>
        <dbReference type="PROSITE" id="PS50929"/>
    </source>
</evidence>
<dbReference type="Pfam" id="PF00664">
    <property type="entry name" value="ABC_membrane"/>
    <property type="match status" value="2"/>
</dbReference>
<keyword evidence="8" id="KW-1278">Translocase</keyword>
<dbReference type="InterPro" id="IPR011527">
    <property type="entry name" value="ABC1_TM_dom"/>
</dbReference>
<evidence type="ECO:0000256" key="7">
    <source>
        <dbReference type="ARBA" id="ARBA00022840"/>
    </source>
</evidence>
<dbReference type="PANTHER" id="PTHR24223:SF181">
    <property type="entry name" value="ABC TRANSPORTER C FAMILY MEMBER 3"/>
    <property type="match status" value="1"/>
</dbReference>
<evidence type="ECO:0000256" key="10">
    <source>
        <dbReference type="ARBA" id="ARBA00023136"/>
    </source>
</evidence>
<keyword evidence="9 11" id="KW-1133">Transmembrane helix</keyword>
<dbReference type="SMART" id="SM00382">
    <property type="entry name" value="AAA"/>
    <property type="match status" value="2"/>
</dbReference>
<evidence type="ECO:0000256" key="5">
    <source>
        <dbReference type="ARBA" id="ARBA00022737"/>
    </source>
</evidence>
<feature type="transmembrane region" description="Helical" evidence="11">
    <location>
        <begin position="65"/>
        <end position="91"/>
    </location>
</feature>
<dbReference type="CDD" id="cd18580">
    <property type="entry name" value="ABC_6TM_ABCC_D2"/>
    <property type="match status" value="1"/>
</dbReference>
<comment type="caution">
    <text evidence="14">The sequence shown here is derived from an EMBL/GenBank/DDBJ whole genome shotgun (WGS) entry which is preliminary data.</text>
</comment>
<keyword evidence="5" id="KW-0677">Repeat</keyword>
<accession>A0A9Q0KSX8</accession>
<dbReference type="PROSITE" id="PS00211">
    <property type="entry name" value="ABC_TRANSPORTER_1"/>
    <property type="match status" value="1"/>
</dbReference>
<dbReference type="InterPro" id="IPR003593">
    <property type="entry name" value="AAA+_ATPase"/>
</dbReference>
<feature type="transmembrane region" description="Helical" evidence="11">
    <location>
        <begin position="1166"/>
        <end position="1183"/>
    </location>
</feature>
<dbReference type="CDD" id="cd18579">
    <property type="entry name" value="ABC_6TM_ABCC_D1"/>
    <property type="match status" value="1"/>
</dbReference>
<keyword evidence="4 11" id="KW-0812">Transmembrane</keyword>
<dbReference type="PROSITE" id="PS50893">
    <property type="entry name" value="ABC_TRANSPORTER_2"/>
    <property type="match status" value="2"/>
</dbReference>
<dbReference type="InterPro" id="IPR036640">
    <property type="entry name" value="ABC1_TM_sf"/>
</dbReference>
<feature type="transmembrane region" description="Helical" evidence="11">
    <location>
        <begin position="170"/>
        <end position="189"/>
    </location>
</feature>
<feature type="transmembrane region" description="Helical" evidence="11">
    <location>
        <begin position="448"/>
        <end position="467"/>
    </location>
</feature>
<evidence type="ECO:0000256" key="11">
    <source>
        <dbReference type="SAM" id="Phobius"/>
    </source>
</evidence>
<comment type="similarity">
    <text evidence="2">Belongs to the ABC transporter superfamily. ABCC family. Conjugate transporter (TC 3.A.1.208) subfamily.</text>
</comment>
<dbReference type="Pfam" id="PF00005">
    <property type="entry name" value="ABC_tran"/>
    <property type="match status" value="2"/>
</dbReference>
<dbReference type="EMBL" id="JAMYWD010000003">
    <property type="protein sequence ID" value="KAJ4976248.1"/>
    <property type="molecule type" value="Genomic_DNA"/>
</dbReference>
<dbReference type="GO" id="GO:0016887">
    <property type="term" value="F:ATP hydrolysis activity"/>
    <property type="evidence" value="ECO:0007669"/>
    <property type="project" value="InterPro"/>
</dbReference>
<dbReference type="Proteomes" id="UP001141806">
    <property type="component" value="Unassembled WGS sequence"/>
</dbReference>
<feature type="domain" description="ABC transporter" evidence="12">
    <location>
        <begin position="1255"/>
        <end position="1489"/>
    </location>
</feature>
<dbReference type="Gene3D" id="1.20.1560.10">
    <property type="entry name" value="ABC transporter type 1, transmembrane domain"/>
    <property type="match status" value="2"/>
</dbReference>
<dbReference type="InterPro" id="IPR017871">
    <property type="entry name" value="ABC_transporter-like_CS"/>
</dbReference>
<evidence type="ECO:0000256" key="8">
    <source>
        <dbReference type="ARBA" id="ARBA00022967"/>
    </source>
</evidence>
<dbReference type="PANTHER" id="PTHR24223">
    <property type="entry name" value="ATP-BINDING CASSETTE SUB-FAMILY C"/>
    <property type="match status" value="1"/>
</dbReference>
<dbReference type="FunFam" id="1.20.1560.10:FF:000003">
    <property type="entry name" value="ABC transporter C family member 10"/>
    <property type="match status" value="1"/>
</dbReference>
<comment type="subcellular location">
    <subcellularLocation>
        <location evidence="1">Membrane</location>
        <topology evidence="1">Multi-pass membrane protein</topology>
    </subcellularLocation>
</comment>
<dbReference type="InterPro" id="IPR050173">
    <property type="entry name" value="ABC_transporter_C-like"/>
</dbReference>
<evidence type="ECO:0000256" key="9">
    <source>
        <dbReference type="ARBA" id="ARBA00022989"/>
    </source>
</evidence>
<evidence type="ECO:0000256" key="3">
    <source>
        <dbReference type="ARBA" id="ARBA00022448"/>
    </source>
</evidence>
<keyword evidence="3" id="KW-0813">Transport</keyword>
<dbReference type="OrthoDB" id="6500128at2759"/>
<feature type="transmembrane region" description="Helical" evidence="11">
    <location>
        <begin position="1076"/>
        <end position="1095"/>
    </location>
</feature>
<dbReference type="FunFam" id="1.20.1560.10:FF:000002">
    <property type="entry name" value="ABC transporter C family member 5"/>
    <property type="match status" value="1"/>
</dbReference>
<gene>
    <name evidence="14" type="ORF">NE237_001354</name>
</gene>
<feature type="transmembrane region" description="Helical" evidence="11">
    <location>
        <begin position="20"/>
        <end position="44"/>
    </location>
</feature>